<gene>
    <name evidence="1" type="ORF">SDC9_156032</name>
</gene>
<dbReference type="AlphaFoldDB" id="A0A645F3L3"/>
<sequence length="65" mass="7331">MERANQILTTTQDKVEGILNPFHSLSAFVSNFTAGLKVAEGFMGWLSKNRSEDAEIEDERTSKRK</sequence>
<proteinExistence type="predicted"/>
<comment type="caution">
    <text evidence="1">The sequence shown here is derived from an EMBL/GenBank/DDBJ whole genome shotgun (WGS) entry which is preliminary data.</text>
</comment>
<protein>
    <submittedName>
        <fullName evidence="1">Uncharacterized protein</fullName>
    </submittedName>
</protein>
<accession>A0A645F3L3</accession>
<name>A0A645F3L3_9ZZZZ</name>
<organism evidence="1">
    <name type="scientific">bioreactor metagenome</name>
    <dbReference type="NCBI Taxonomy" id="1076179"/>
    <lineage>
        <taxon>unclassified sequences</taxon>
        <taxon>metagenomes</taxon>
        <taxon>ecological metagenomes</taxon>
    </lineage>
</organism>
<dbReference type="EMBL" id="VSSQ01054838">
    <property type="protein sequence ID" value="MPN08747.1"/>
    <property type="molecule type" value="Genomic_DNA"/>
</dbReference>
<evidence type="ECO:0000313" key="1">
    <source>
        <dbReference type="EMBL" id="MPN08747.1"/>
    </source>
</evidence>
<reference evidence="1" key="1">
    <citation type="submission" date="2019-08" db="EMBL/GenBank/DDBJ databases">
        <authorList>
            <person name="Kucharzyk K."/>
            <person name="Murdoch R.W."/>
            <person name="Higgins S."/>
            <person name="Loffler F."/>
        </authorList>
    </citation>
    <scope>NUCLEOTIDE SEQUENCE</scope>
</reference>